<dbReference type="SUPFAM" id="SSF55785">
    <property type="entry name" value="PYP-like sensor domain (PAS domain)"/>
    <property type="match status" value="5"/>
</dbReference>
<keyword evidence="6" id="KW-0175">Coiled coil</keyword>
<evidence type="ECO:0000259" key="9">
    <source>
        <dbReference type="PROSITE" id="PS50113"/>
    </source>
</evidence>
<feature type="domain" description="PAS" evidence="8">
    <location>
        <begin position="536"/>
        <end position="582"/>
    </location>
</feature>
<feature type="domain" description="PAC" evidence="9">
    <location>
        <begin position="483"/>
        <end position="535"/>
    </location>
</feature>
<evidence type="ECO:0000259" key="8">
    <source>
        <dbReference type="PROSITE" id="PS50112"/>
    </source>
</evidence>
<evidence type="ECO:0000313" key="10">
    <source>
        <dbReference type="EMBL" id="RZS99832.1"/>
    </source>
</evidence>
<organism evidence="10 11">
    <name type="scientific">Aquimarina brevivitae</name>
    <dbReference type="NCBI Taxonomy" id="323412"/>
    <lineage>
        <taxon>Bacteria</taxon>
        <taxon>Pseudomonadati</taxon>
        <taxon>Bacteroidota</taxon>
        <taxon>Flavobacteriia</taxon>
        <taxon>Flavobacteriales</taxon>
        <taxon>Flavobacteriaceae</taxon>
        <taxon>Aquimarina</taxon>
    </lineage>
</organism>
<keyword evidence="11" id="KW-1185">Reference proteome</keyword>
<dbReference type="NCBIfam" id="TIGR00229">
    <property type="entry name" value="sensory_box"/>
    <property type="match status" value="5"/>
</dbReference>
<dbReference type="SUPFAM" id="SSF55874">
    <property type="entry name" value="ATPase domain of HSP90 chaperone/DNA topoisomerase II/histidine kinase"/>
    <property type="match status" value="1"/>
</dbReference>
<evidence type="ECO:0000256" key="5">
    <source>
        <dbReference type="ARBA" id="ARBA00022777"/>
    </source>
</evidence>
<dbReference type="SMART" id="SM00091">
    <property type="entry name" value="PAS"/>
    <property type="match status" value="5"/>
</dbReference>
<evidence type="ECO:0000256" key="3">
    <source>
        <dbReference type="ARBA" id="ARBA00022553"/>
    </source>
</evidence>
<protein>
    <recommendedName>
        <fullName evidence="2">histidine kinase</fullName>
        <ecNumber evidence="2">2.7.13.3</ecNumber>
    </recommendedName>
</protein>
<dbReference type="InterPro" id="IPR013655">
    <property type="entry name" value="PAS_fold_3"/>
</dbReference>
<dbReference type="RefSeq" id="WP_130285647.1">
    <property type="nucleotide sequence ID" value="NZ_SGXE01000001.1"/>
</dbReference>
<feature type="domain" description="PAC" evidence="9">
    <location>
        <begin position="625"/>
        <end position="676"/>
    </location>
</feature>
<dbReference type="Gene3D" id="3.30.565.10">
    <property type="entry name" value="Histidine kinase-like ATPase, C-terminal domain"/>
    <property type="match status" value="1"/>
</dbReference>
<dbReference type="InterPro" id="IPR036890">
    <property type="entry name" value="HATPase_C_sf"/>
</dbReference>
<dbReference type="PROSITE" id="PS50113">
    <property type="entry name" value="PAC"/>
    <property type="match status" value="4"/>
</dbReference>
<dbReference type="InterPro" id="IPR001610">
    <property type="entry name" value="PAC"/>
</dbReference>
<accession>A0A4Q7PLG7</accession>
<sequence>MRSNAVSTLHDFGNYENYLQRELYDLVKDDLSIFNFIQDSALDGLWIWDLENSDNEWMSPKFWNSLGYSKEEVPHRALFWQSIINQDDLKESKELLKKHIEDPSYPYDHVMRYKHKLGHIIYLRCRGMLIRDEEGEAIRLLGAHIDVTKLVKTKDQLKKQVERYKHIIEGTNLGTWEWNIQTGEVVFNEQWAETMGYSLIELSPISVDTWMRSLHPHDLSIFNKALGDHFEGKKEFIDCEVRMQHRNGSWVWVHNKGKVVSRSGTGEPEWIIGSHNIITKSKEQIDIQKVFIENAPSAIAMFDREMKYIAHSKKWLSDYNIKKENVIGKSHYKIFPEIGEEWKKLHQRCLHGEVIKSDDDCFVRADGSKQWLSWEIRPWHVSSGAIGGIIMLTNDKTKQKEAELRTKISEKKFRQSFTNAAIGMAIVGLDGAWVEVNSSICEILGYSEVELRQRTFQEITHPDDLDKDLKLVHQLLEKEIPFYHLEKRYINKSGEIIHVHLSVSLIRDEEEKPLYFISQLKDITARVKAQKKLHETVYQLEAILDSSSQVSMITTDTTGMITSFNRGAENLLGYHKEELIGKHSPKIIHDAKEVTARAQELSVELNTPVDGFEVFVAKAKKEGHETREWTYVKKDGTHFPVQLTVTAMKDNDEIVGFLGIAADISELKSIQKEMNQLIEVTSNQNERLKNFAHIVSHNLRSHASNFRMLMELFNLEDSKEQLMEQYQLLENASYNLKETVDHLSEVVVMNTDEDIKLEELSLHQFVDKTVKGMQGLADRAKVTVDNSVSKDLKVKAVPAYLDSIILNLLSNALRYRSEDRESFVSFHTQRQNDYIILNVEDNGLGIDLKKHQAKIFGMYKTFHKHADSRGLGLFMTKNQVEAMDGKIEVVSKVNVGTVFKVYLKDAKN</sequence>
<gene>
    <name evidence="10" type="ORF">EV197_1060</name>
</gene>
<evidence type="ECO:0000256" key="6">
    <source>
        <dbReference type="SAM" id="Coils"/>
    </source>
</evidence>
<dbReference type="InterPro" id="IPR000700">
    <property type="entry name" value="PAS-assoc_C"/>
</dbReference>
<dbReference type="CDD" id="cd00130">
    <property type="entry name" value="PAS"/>
    <property type="match status" value="4"/>
</dbReference>
<name>A0A4Q7PLG7_9FLAO</name>
<feature type="domain" description="PAC" evidence="9">
    <location>
        <begin position="107"/>
        <end position="159"/>
    </location>
</feature>
<dbReference type="Pfam" id="PF08447">
    <property type="entry name" value="PAS_3"/>
    <property type="match status" value="3"/>
</dbReference>
<feature type="domain" description="PAS" evidence="8">
    <location>
        <begin position="409"/>
        <end position="479"/>
    </location>
</feature>
<dbReference type="EC" id="2.7.13.3" evidence="2"/>
<evidence type="ECO:0000256" key="1">
    <source>
        <dbReference type="ARBA" id="ARBA00000085"/>
    </source>
</evidence>
<dbReference type="InterPro" id="IPR052162">
    <property type="entry name" value="Sensor_kinase/Photoreceptor"/>
</dbReference>
<comment type="caution">
    <text evidence="10">The sequence shown here is derived from an EMBL/GenBank/DDBJ whole genome shotgun (WGS) entry which is preliminary data.</text>
</comment>
<dbReference type="AlphaFoldDB" id="A0A4Q7PLG7"/>
<dbReference type="InterPro" id="IPR013656">
    <property type="entry name" value="PAS_4"/>
</dbReference>
<dbReference type="InterPro" id="IPR003594">
    <property type="entry name" value="HATPase_dom"/>
</dbReference>
<dbReference type="Proteomes" id="UP000292262">
    <property type="component" value="Unassembled WGS sequence"/>
</dbReference>
<dbReference type="Gene3D" id="3.30.450.20">
    <property type="entry name" value="PAS domain"/>
    <property type="match status" value="5"/>
</dbReference>
<dbReference type="OrthoDB" id="5522855at2"/>
<feature type="coiled-coil region" evidence="6">
    <location>
        <begin position="712"/>
        <end position="739"/>
    </location>
</feature>
<dbReference type="InterPro" id="IPR004358">
    <property type="entry name" value="Sig_transdc_His_kin-like_C"/>
</dbReference>
<keyword evidence="5" id="KW-0418">Kinase</keyword>
<dbReference type="InterPro" id="IPR000014">
    <property type="entry name" value="PAS"/>
</dbReference>
<feature type="domain" description="PAS" evidence="8">
    <location>
        <begin position="30"/>
        <end position="103"/>
    </location>
</feature>
<evidence type="ECO:0000256" key="4">
    <source>
        <dbReference type="ARBA" id="ARBA00022679"/>
    </source>
</evidence>
<evidence type="ECO:0000259" key="7">
    <source>
        <dbReference type="PROSITE" id="PS50109"/>
    </source>
</evidence>
<proteinExistence type="predicted"/>
<dbReference type="InterPro" id="IPR005467">
    <property type="entry name" value="His_kinase_dom"/>
</dbReference>
<dbReference type="PANTHER" id="PTHR43304">
    <property type="entry name" value="PHYTOCHROME-LIKE PROTEIN CPH1"/>
    <property type="match status" value="1"/>
</dbReference>
<dbReference type="SMART" id="SM00086">
    <property type="entry name" value="PAC"/>
    <property type="match status" value="4"/>
</dbReference>
<evidence type="ECO:0000313" key="11">
    <source>
        <dbReference type="Proteomes" id="UP000292262"/>
    </source>
</evidence>
<dbReference type="PANTHER" id="PTHR43304:SF1">
    <property type="entry name" value="PAC DOMAIN-CONTAINING PROTEIN"/>
    <property type="match status" value="1"/>
</dbReference>
<dbReference type="Pfam" id="PF13426">
    <property type="entry name" value="PAS_9"/>
    <property type="match status" value="1"/>
</dbReference>
<dbReference type="SMART" id="SM00387">
    <property type="entry name" value="HATPase_c"/>
    <property type="match status" value="1"/>
</dbReference>
<dbReference type="PROSITE" id="PS50109">
    <property type="entry name" value="HIS_KIN"/>
    <property type="match status" value="1"/>
</dbReference>
<dbReference type="GO" id="GO:0004673">
    <property type="term" value="F:protein histidine kinase activity"/>
    <property type="evidence" value="ECO:0007669"/>
    <property type="project" value="UniProtKB-EC"/>
</dbReference>
<keyword evidence="3" id="KW-0597">Phosphoprotein</keyword>
<feature type="domain" description="Histidine kinase" evidence="7">
    <location>
        <begin position="694"/>
        <end position="907"/>
    </location>
</feature>
<dbReference type="PROSITE" id="PS50112">
    <property type="entry name" value="PAS"/>
    <property type="match status" value="3"/>
</dbReference>
<dbReference type="InterPro" id="IPR035965">
    <property type="entry name" value="PAS-like_dom_sf"/>
</dbReference>
<dbReference type="EMBL" id="SGXE01000001">
    <property type="protein sequence ID" value="RZS99832.1"/>
    <property type="molecule type" value="Genomic_DNA"/>
</dbReference>
<dbReference type="Pfam" id="PF08448">
    <property type="entry name" value="PAS_4"/>
    <property type="match status" value="1"/>
</dbReference>
<reference evidence="10 11" key="1">
    <citation type="submission" date="2019-02" db="EMBL/GenBank/DDBJ databases">
        <title>Genomic Encyclopedia of Type Strains, Phase IV (KMG-IV): sequencing the most valuable type-strain genomes for metagenomic binning, comparative biology and taxonomic classification.</title>
        <authorList>
            <person name="Goeker M."/>
        </authorList>
    </citation>
    <scope>NUCLEOTIDE SEQUENCE [LARGE SCALE GENOMIC DNA]</scope>
    <source>
        <strain evidence="10 11">DSM 17196</strain>
    </source>
</reference>
<feature type="domain" description="PAC" evidence="9">
    <location>
        <begin position="356"/>
        <end position="408"/>
    </location>
</feature>
<evidence type="ECO:0000256" key="2">
    <source>
        <dbReference type="ARBA" id="ARBA00012438"/>
    </source>
</evidence>
<dbReference type="PRINTS" id="PR00344">
    <property type="entry name" value="BCTRLSENSOR"/>
</dbReference>
<comment type="catalytic activity">
    <reaction evidence="1">
        <text>ATP + protein L-histidine = ADP + protein N-phospho-L-histidine.</text>
        <dbReference type="EC" id="2.7.13.3"/>
    </reaction>
</comment>
<dbReference type="Pfam" id="PF02518">
    <property type="entry name" value="HATPase_c"/>
    <property type="match status" value="1"/>
</dbReference>
<keyword evidence="4" id="KW-0808">Transferase</keyword>